<evidence type="ECO:0000313" key="1">
    <source>
        <dbReference type="EMBL" id="BES93762.1"/>
    </source>
</evidence>
<keyword evidence="2" id="KW-1185">Reference proteome</keyword>
<proteinExistence type="predicted"/>
<sequence>MTSSAISISHSVRVPVPSSLRADSSVGKVPSMLQIVDFSPRSWGSTSAANDFIAGGNVWLYRSYKNGRNYEALSSVAVEISGVKHE</sequence>
<name>A0ABN7ANG0_9HEMI</name>
<accession>A0ABN7ANG0</accession>
<protein>
    <submittedName>
        <fullName evidence="1">Uncharacterized protein</fullName>
    </submittedName>
</protein>
<evidence type="ECO:0000313" key="2">
    <source>
        <dbReference type="Proteomes" id="UP001307889"/>
    </source>
</evidence>
<gene>
    <name evidence="1" type="ORF">NTJ_06571</name>
</gene>
<dbReference type="Proteomes" id="UP001307889">
    <property type="component" value="Chromosome 4"/>
</dbReference>
<organism evidence="1 2">
    <name type="scientific">Nesidiocoris tenuis</name>
    <dbReference type="NCBI Taxonomy" id="355587"/>
    <lineage>
        <taxon>Eukaryota</taxon>
        <taxon>Metazoa</taxon>
        <taxon>Ecdysozoa</taxon>
        <taxon>Arthropoda</taxon>
        <taxon>Hexapoda</taxon>
        <taxon>Insecta</taxon>
        <taxon>Pterygota</taxon>
        <taxon>Neoptera</taxon>
        <taxon>Paraneoptera</taxon>
        <taxon>Hemiptera</taxon>
        <taxon>Heteroptera</taxon>
        <taxon>Panheteroptera</taxon>
        <taxon>Cimicomorpha</taxon>
        <taxon>Miridae</taxon>
        <taxon>Dicyphina</taxon>
        <taxon>Nesidiocoris</taxon>
    </lineage>
</organism>
<reference evidence="1 2" key="1">
    <citation type="submission" date="2023-09" db="EMBL/GenBank/DDBJ databases">
        <title>Nesidiocoris tenuis whole genome shotgun sequence.</title>
        <authorList>
            <person name="Shibata T."/>
            <person name="Shimoda M."/>
            <person name="Kobayashi T."/>
            <person name="Uehara T."/>
        </authorList>
    </citation>
    <scope>NUCLEOTIDE SEQUENCE [LARGE SCALE GENOMIC DNA]</scope>
    <source>
        <strain evidence="1 2">Japan</strain>
    </source>
</reference>
<dbReference type="EMBL" id="AP028912">
    <property type="protein sequence ID" value="BES93762.1"/>
    <property type="molecule type" value="Genomic_DNA"/>
</dbReference>